<evidence type="ECO:0008006" key="3">
    <source>
        <dbReference type="Google" id="ProtNLM"/>
    </source>
</evidence>
<name>A0A498J591_MALDO</name>
<dbReference type="AlphaFoldDB" id="A0A498J591"/>
<dbReference type="PANTHER" id="PTHR36482:SF5">
    <property type="entry name" value="23 KDA JASMONATE-INDUCED PROTEIN-LIKE"/>
    <property type="match status" value="1"/>
</dbReference>
<comment type="caution">
    <text evidence="1">The sequence shown here is derived from an EMBL/GenBank/DDBJ whole genome shotgun (WGS) entry which is preliminary data.</text>
</comment>
<dbReference type="PANTHER" id="PTHR36482">
    <property type="entry name" value="OSJNBA0024J22.15 PROTEIN"/>
    <property type="match status" value="1"/>
</dbReference>
<evidence type="ECO:0000313" key="2">
    <source>
        <dbReference type="Proteomes" id="UP000290289"/>
    </source>
</evidence>
<dbReference type="Gene3D" id="2.60.270.50">
    <property type="match status" value="1"/>
</dbReference>
<keyword evidence="2" id="KW-1185">Reference proteome</keyword>
<dbReference type="EMBL" id="RDQH01000335">
    <property type="protein sequence ID" value="RXH89032.1"/>
    <property type="molecule type" value="Genomic_DNA"/>
</dbReference>
<sequence>MADNVFGDAINNETLSRMPEYQRTRLNRARMALSMKDVGEKSLNARTYVEKLKEQSGDGVATLCLVYNATGDTIRYAYKKDWFGEIWKTCQYPPQIANGQWGAFLHVKIAGDPSGSNAAVVYRGLNNVSDDCDWMLSWSNPWNTIRYDNTVYTEVRKAGGFDTAWDEIYKEFRTVRANLKHKSNGCVSIMETGKDTSPIVKAILTLEHAEEAKPTSGHA</sequence>
<accession>A0A498J591</accession>
<protein>
    <recommendedName>
        <fullName evidence="3">23 kDa jasmonate-induced protein-like</fullName>
    </recommendedName>
</protein>
<dbReference type="InterPro" id="IPR049065">
    <property type="entry name" value="Nakanori"/>
</dbReference>
<reference evidence="1 2" key="1">
    <citation type="submission" date="2018-10" db="EMBL/GenBank/DDBJ databases">
        <title>A high-quality apple genome assembly.</title>
        <authorList>
            <person name="Hu J."/>
        </authorList>
    </citation>
    <scope>NUCLEOTIDE SEQUENCE [LARGE SCALE GENOMIC DNA]</scope>
    <source>
        <strain evidence="2">cv. HFTH1</strain>
        <tissue evidence="1">Young leaf</tissue>
    </source>
</reference>
<evidence type="ECO:0000313" key="1">
    <source>
        <dbReference type="EMBL" id="RXH89032.1"/>
    </source>
</evidence>
<dbReference type="InterPro" id="IPR053085">
    <property type="entry name" value="Jasmonate-induced_protein"/>
</dbReference>
<proteinExistence type="predicted"/>
<gene>
    <name evidence="1" type="ORF">DVH24_000631</name>
</gene>
<dbReference type="Proteomes" id="UP000290289">
    <property type="component" value="Chromosome 9"/>
</dbReference>
<organism evidence="1 2">
    <name type="scientific">Malus domestica</name>
    <name type="common">Apple</name>
    <name type="synonym">Pyrus malus</name>
    <dbReference type="NCBI Taxonomy" id="3750"/>
    <lineage>
        <taxon>Eukaryota</taxon>
        <taxon>Viridiplantae</taxon>
        <taxon>Streptophyta</taxon>
        <taxon>Embryophyta</taxon>
        <taxon>Tracheophyta</taxon>
        <taxon>Spermatophyta</taxon>
        <taxon>Magnoliopsida</taxon>
        <taxon>eudicotyledons</taxon>
        <taxon>Gunneridae</taxon>
        <taxon>Pentapetalae</taxon>
        <taxon>rosids</taxon>
        <taxon>fabids</taxon>
        <taxon>Rosales</taxon>
        <taxon>Rosaceae</taxon>
        <taxon>Amygdaloideae</taxon>
        <taxon>Maleae</taxon>
        <taxon>Malus</taxon>
    </lineage>
</organism>
<dbReference type="Pfam" id="PF21230">
    <property type="entry name" value="Nakanori"/>
    <property type="match status" value="1"/>
</dbReference>